<feature type="region of interest" description="Disordered" evidence="1">
    <location>
        <begin position="278"/>
        <end position="313"/>
    </location>
</feature>
<dbReference type="Gene3D" id="3.10.100.10">
    <property type="entry name" value="Mannose-Binding Protein A, subunit A"/>
    <property type="match status" value="1"/>
</dbReference>
<name>A0A8J7T662_ATRSP</name>
<evidence type="ECO:0000256" key="1">
    <source>
        <dbReference type="SAM" id="MobiDB-lite"/>
    </source>
</evidence>
<dbReference type="SUPFAM" id="SSF56436">
    <property type="entry name" value="C-type lectin-like"/>
    <property type="match status" value="1"/>
</dbReference>
<feature type="non-terminal residue" evidence="2">
    <location>
        <position position="402"/>
    </location>
</feature>
<evidence type="ECO:0000313" key="2">
    <source>
        <dbReference type="EMBL" id="MBN3311809.1"/>
    </source>
</evidence>
<feature type="region of interest" description="Disordered" evidence="1">
    <location>
        <begin position="196"/>
        <end position="222"/>
    </location>
</feature>
<dbReference type="AlphaFoldDB" id="A0A8J7T662"/>
<dbReference type="Proteomes" id="UP000736164">
    <property type="component" value="Unassembled WGS sequence"/>
</dbReference>
<proteinExistence type="predicted"/>
<keyword evidence="3" id="KW-1185">Reference proteome</keyword>
<feature type="compositionally biased region" description="Basic residues" evidence="1">
    <location>
        <begin position="298"/>
        <end position="313"/>
    </location>
</feature>
<dbReference type="InterPro" id="IPR016187">
    <property type="entry name" value="CTDL_fold"/>
</dbReference>
<dbReference type="EMBL" id="JAAWVO010002597">
    <property type="protein sequence ID" value="MBN3311809.1"/>
    <property type="molecule type" value="Genomic_DNA"/>
</dbReference>
<comment type="caution">
    <text evidence="2">The sequence shown here is derived from an EMBL/GenBank/DDBJ whole genome shotgun (WGS) entry which is preliminary data.</text>
</comment>
<reference evidence="2" key="1">
    <citation type="journal article" date="2021" name="Cell">
        <title>Tracing the genetic footprints of vertebrate landing in non-teleost ray-finned fishes.</title>
        <authorList>
            <person name="Bi X."/>
            <person name="Wang K."/>
            <person name="Yang L."/>
            <person name="Pan H."/>
            <person name="Jiang H."/>
            <person name="Wei Q."/>
            <person name="Fang M."/>
            <person name="Yu H."/>
            <person name="Zhu C."/>
            <person name="Cai Y."/>
            <person name="He Y."/>
            <person name="Gan X."/>
            <person name="Zeng H."/>
            <person name="Yu D."/>
            <person name="Zhu Y."/>
            <person name="Jiang H."/>
            <person name="Qiu Q."/>
            <person name="Yang H."/>
            <person name="Zhang Y.E."/>
            <person name="Wang W."/>
            <person name="Zhu M."/>
            <person name="He S."/>
            <person name="Zhang G."/>
        </authorList>
    </citation>
    <scope>NUCLEOTIDE SEQUENCE</scope>
    <source>
        <strain evidence="2">Allg_001</strain>
    </source>
</reference>
<protein>
    <submittedName>
        <fullName evidence="2">CLC4M protein</fullName>
    </submittedName>
</protein>
<organism evidence="2 3">
    <name type="scientific">Atractosteus spatula</name>
    <name type="common">Alligator gar</name>
    <name type="synonym">Lepisosteus spatula</name>
    <dbReference type="NCBI Taxonomy" id="7917"/>
    <lineage>
        <taxon>Eukaryota</taxon>
        <taxon>Metazoa</taxon>
        <taxon>Chordata</taxon>
        <taxon>Craniata</taxon>
        <taxon>Vertebrata</taxon>
        <taxon>Euteleostomi</taxon>
        <taxon>Actinopterygii</taxon>
        <taxon>Neopterygii</taxon>
        <taxon>Holostei</taxon>
        <taxon>Semionotiformes</taxon>
        <taxon>Lepisosteidae</taxon>
        <taxon>Atractosteus</taxon>
    </lineage>
</organism>
<sequence>MDHDDGYNKFHNTELETSYHGNSLFSHAVSVVQQEVTEVKLLLLGMNSSKAEPQGATLKQTGDCGEGWIQFQMSCYLMATQKNSWHDAQTACVQERAHLLVINTAEEQHRHPDHHYHTHSHTATCLSLTHTDTQPSCPSQTHTDTQTHSLAVGTCHPFNRTKWSELKADPVKAALPSCPQRCPSFHLLRSPHGPAVRIPKSWPGESTEPQRQVGRSAMSPAEGAPAGCLQWLQFSETVAAASKILKAADSVYSPVASLPAGLPVFLWLGVSLLSSPEEGAAAEQQEEKERGEAESSQQRKRSREPVSRRGRKWKRSRVPVSSWPLQELSSRFLPPSINRAWLSSLSHPTWQEGGAEQERGAGKGGHPTKTYRDCPAALVKFGTISARALISHVLISTAGQLG</sequence>
<feature type="non-terminal residue" evidence="2">
    <location>
        <position position="1"/>
    </location>
</feature>
<accession>A0A8J7T662</accession>
<evidence type="ECO:0000313" key="3">
    <source>
        <dbReference type="Proteomes" id="UP000736164"/>
    </source>
</evidence>
<dbReference type="InterPro" id="IPR016186">
    <property type="entry name" value="C-type_lectin-like/link_sf"/>
</dbReference>
<gene>
    <name evidence="2" type="primary">Clec4m_0</name>
    <name evidence="2" type="ORF">GTO95_0001254</name>
</gene>